<name>A0ACC3A871_9EURO</name>
<evidence type="ECO:0000313" key="1">
    <source>
        <dbReference type="EMBL" id="KAJ9656888.1"/>
    </source>
</evidence>
<gene>
    <name evidence="1" type="ORF">H2198_004641</name>
</gene>
<dbReference type="Proteomes" id="UP001172386">
    <property type="component" value="Unassembled WGS sequence"/>
</dbReference>
<proteinExistence type="predicted"/>
<dbReference type="EMBL" id="JAPDRQ010000071">
    <property type="protein sequence ID" value="KAJ9656888.1"/>
    <property type="molecule type" value="Genomic_DNA"/>
</dbReference>
<reference evidence="1" key="1">
    <citation type="submission" date="2022-10" db="EMBL/GenBank/DDBJ databases">
        <title>Culturing micro-colonial fungi from biological soil crusts in the Mojave desert and describing Neophaeococcomyces mojavensis, and introducing the new genera and species Taxawa tesnikishii.</title>
        <authorList>
            <person name="Kurbessoian T."/>
            <person name="Stajich J.E."/>
        </authorList>
    </citation>
    <scope>NUCLEOTIDE SEQUENCE</scope>
    <source>
        <strain evidence="1">JES_112</strain>
    </source>
</reference>
<comment type="caution">
    <text evidence="1">The sequence shown here is derived from an EMBL/GenBank/DDBJ whole genome shotgun (WGS) entry which is preliminary data.</text>
</comment>
<sequence>MAQLRQAQAATRPQRSPMKKTTAPSTPILQSDLNLDSDDEPPTKRLRTSTSRKTQPAYKWIPGGRGGGGRRVDLNSAEAMLVTPRAHGEGRTPRTRRKDTTGRRTNTTSRYSARPRTARTTGRPRYTTAAAAAAATHNDGYKPREERSWEEYHPDLDLESTFAAVPSEEVDGLVRTQTTGQVEDVMLEMLPSPGSRTPTKRRPGRPQRTQSSMLQSLLTPEAPKFVPMPGPNPRERLTLPKPSYRILDPFLHYEQKDYAAANFVNQTMANVGYQESELFIRPNNMIRQMEGSADEDLDLMPDLVHGDGNSAIGGSGVGRVEYDMDEQDVKWLDALNKTRTDEGTQPIKPAIFEITMTKIEKEWHALEKRIPKPNPKAPQTQRPRSSSAAAVNGEPGPGEEPDSKCAICDDGDCENANAIVFCDGCDLAVHQECYGVPYIPEGQWLCRKCQLVGNARPSCIFCPNEGGAFKQTNNSKWAHLLCATWIPEVTIGNPSLMEPITDVEKVPNSRWKLGCYICKQDMGASVQCSDGRCYEPFHLTCARQAGLYLKMKLGGGQNTLMDPSQLRAYCHKHSPQDWKAEHNTDRMFEKAVKHFKHHFHGQIWADSKASALAINDAQESAANERGVQRLTLTNKKGQKPKSVWRLPSGAPVIPEVISKTIEEALVRFTVPKKKEFVQEMCKYWTLKREARRGAALLKRLQLQMETFSSFEVTRRDYKAQGAAGRARLDRRIEFAEMLAKDLERIRNICEQIKERERQKLEDARLLREVVDTVYFPVPPLLIPIVEKAIKLDPRGVYREALSQMQDRIANRYYSSVNTFFADFAKIFEGDIGFDASDLSNEQALRERPQGQIEDPEQRDRRTLARRIVKAAYPVLQVAMLKESELNGRPFEQQMKEMDDLLFSRRPSFVEGLRLNHTTEVNGDQDVEMADASGIGKDEPQDIPMESIEGHGDQTNSSVPQLNGTATTNIRGKLPVTNGLIEHTPPASTNGHLKNDAANPEAEPPSDPVLQDTTPVQPPTPPMSTKGPQQNALVQGGIPWYVEQFDPEGTTVYEERWTGKDVLRDLSEELSDMDEDELQDLGVDDDTATANSVVLEKTSAASNVNGNGNKKALPKKRRKGNNWSDRAFRNRRVR</sequence>
<keyword evidence="2" id="KW-1185">Reference proteome</keyword>
<organism evidence="1 2">
    <name type="scientific">Neophaeococcomyces mojaviensis</name>
    <dbReference type="NCBI Taxonomy" id="3383035"/>
    <lineage>
        <taxon>Eukaryota</taxon>
        <taxon>Fungi</taxon>
        <taxon>Dikarya</taxon>
        <taxon>Ascomycota</taxon>
        <taxon>Pezizomycotina</taxon>
        <taxon>Eurotiomycetes</taxon>
        <taxon>Chaetothyriomycetidae</taxon>
        <taxon>Chaetothyriales</taxon>
        <taxon>Chaetothyriales incertae sedis</taxon>
        <taxon>Neophaeococcomyces</taxon>
    </lineage>
</organism>
<evidence type="ECO:0000313" key="2">
    <source>
        <dbReference type="Proteomes" id="UP001172386"/>
    </source>
</evidence>
<protein>
    <submittedName>
        <fullName evidence="1">Uncharacterized protein</fullName>
    </submittedName>
</protein>
<accession>A0ACC3A871</accession>